<evidence type="ECO:0000256" key="1">
    <source>
        <dbReference type="SAM" id="MobiDB-lite"/>
    </source>
</evidence>
<dbReference type="AlphaFoldDB" id="A0A941DZH9"/>
<evidence type="ECO:0000313" key="3">
    <source>
        <dbReference type="Proteomes" id="UP000678545"/>
    </source>
</evidence>
<evidence type="ECO:0000313" key="2">
    <source>
        <dbReference type="EMBL" id="MBR7800379.1"/>
    </source>
</evidence>
<reference evidence="2" key="1">
    <citation type="submission" date="2021-04" db="EMBL/GenBank/DDBJ databases">
        <title>novel species isolated from subtropical streams in China.</title>
        <authorList>
            <person name="Lu H."/>
        </authorList>
    </citation>
    <scope>NUCLEOTIDE SEQUENCE</scope>
    <source>
        <strain evidence="2">FT137W</strain>
    </source>
</reference>
<accession>A0A941DZH9</accession>
<protein>
    <submittedName>
        <fullName evidence="2">Uncharacterized protein</fullName>
    </submittedName>
</protein>
<comment type="caution">
    <text evidence="2">The sequence shown here is derived from an EMBL/GenBank/DDBJ whole genome shotgun (WGS) entry which is preliminary data.</text>
</comment>
<feature type="compositionally biased region" description="Basic and acidic residues" evidence="1">
    <location>
        <begin position="1"/>
        <end position="12"/>
    </location>
</feature>
<organism evidence="2 3">
    <name type="scientific">Undibacterium fentianense</name>
    <dbReference type="NCBI Taxonomy" id="2828728"/>
    <lineage>
        <taxon>Bacteria</taxon>
        <taxon>Pseudomonadati</taxon>
        <taxon>Pseudomonadota</taxon>
        <taxon>Betaproteobacteria</taxon>
        <taxon>Burkholderiales</taxon>
        <taxon>Oxalobacteraceae</taxon>
        <taxon>Undibacterium</taxon>
    </lineage>
</organism>
<keyword evidence="3" id="KW-1185">Reference proteome</keyword>
<gene>
    <name evidence="2" type="ORF">KDM90_10280</name>
</gene>
<feature type="compositionally biased region" description="Low complexity" evidence="1">
    <location>
        <begin position="13"/>
        <end position="25"/>
    </location>
</feature>
<name>A0A941DZH9_9BURK</name>
<dbReference type="Proteomes" id="UP000678545">
    <property type="component" value="Unassembled WGS sequence"/>
</dbReference>
<dbReference type="EMBL" id="JAGSPJ010000004">
    <property type="protein sequence ID" value="MBR7800379.1"/>
    <property type="molecule type" value="Genomic_DNA"/>
</dbReference>
<sequence>MIKAARDRRQQAEDNAAAENRAAEQGQRGLSPQQIAEANVKRSMQQASGQDGTSGVFQIVSKSVRVGTFTFRGWKVNSNGWKQTIEVDAGVGGNLDLAMVRKMIEIIRTHYKGDFRWESNRLRRVVNLSARVEDSAELEAFMLEEFPEFAKPKR</sequence>
<proteinExistence type="predicted"/>
<feature type="region of interest" description="Disordered" evidence="1">
    <location>
        <begin position="1"/>
        <end position="31"/>
    </location>
</feature>